<evidence type="ECO:0000256" key="10">
    <source>
        <dbReference type="ARBA" id="ARBA00022989"/>
    </source>
</evidence>
<dbReference type="InterPro" id="IPR051817">
    <property type="entry name" value="FDH_cytochrome_b556_subunit"/>
</dbReference>
<proteinExistence type="inferred from homology"/>
<dbReference type="KEGG" id="bbro:BAU06_18510"/>
<dbReference type="NCBIfam" id="TIGR01583">
    <property type="entry name" value="formate-DH-gamm"/>
    <property type="match status" value="1"/>
</dbReference>
<evidence type="ECO:0000313" key="18">
    <source>
        <dbReference type="Proteomes" id="UP000092213"/>
    </source>
</evidence>
<evidence type="ECO:0000256" key="1">
    <source>
        <dbReference type="ARBA" id="ARBA00001971"/>
    </source>
</evidence>
<dbReference type="Gene3D" id="1.20.950.20">
    <property type="entry name" value="Transmembrane di-heme cytochromes, Chain C"/>
    <property type="match status" value="1"/>
</dbReference>
<evidence type="ECO:0000313" key="17">
    <source>
        <dbReference type="Proteomes" id="UP000091897"/>
    </source>
</evidence>
<dbReference type="STRING" id="463025.BAU08_18750"/>
<protein>
    <submittedName>
        <fullName evidence="16">Formate dehydrogenase subunit gamma</fullName>
    </submittedName>
</protein>
<evidence type="ECO:0000256" key="13">
    <source>
        <dbReference type="SAM" id="Phobius"/>
    </source>
</evidence>
<keyword evidence="12 13" id="KW-0472">Membrane</keyword>
<evidence type="ECO:0000256" key="6">
    <source>
        <dbReference type="ARBA" id="ARBA00022617"/>
    </source>
</evidence>
<dbReference type="GO" id="GO:0009055">
    <property type="term" value="F:electron transfer activity"/>
    <property type="evidence" value="ECO:0007669"/>
    <property type="project" value="InterPro"/>
</dbReference>
<evidence type="ECO:0000256" key="8">
    <source>
        <dbReference type="ARBA" id="ARBA00022723"/>
    </source>
</evidence>
<feature type="transmembrane region" description="Helical" evidence="13">
    <location>
        <begin position="26"/>
        <end position="50"/>
    </location>
</feature>
<keyword evidence="8" id="KW-0479">Metal-binding</keyword>
<keyword evidence="10 13" id="KW-1133">Transmembrane helix</keyword>
<dbReference type="GO" id="GO:0022904">
    <property type="term" value="P:respiratory electron transport chain"/>
    <property type="evidence" value="ECO:0007669"/>
    <property type="project" value="InterPro"/>
</dbReference>
<feature type="transmembrane region" description="Helical" evidence="13">
    <location>
        <begin position="122"/>
        <end position="142"/>
    </location>
</feature>
<dbReference type="GO" id="GO:0009326">
    <property type="term" value="C:formate dehydrogenase complex"/>
    <property type="evidence" value="ECO:0007669"/>
    <property type="project" value="InterPro"/>
</dbReference>
<dbReference type="OrthoDB" id="9790598at2"/>
<evidence type="ECO:0000259" key="14">
    <source>
        <dbReference type="Pfam" id="PF01292"/>
    </source>
</evidence>
<evidence type="ECO:0000256" key="9">
    <source>
        <dbReference type="ARBA" id="ARBA00022982"/>
    </source>
</evidence>
<comment type="subcellular location">
    <subcellularLocation>
        <location evidence="2">Cell membrane</location>
        <topology evidence="2">Multi-pass membrane protein</topology>
    </subcellularLocation>
</comment>
<keyword evidence="7 13" id="KW-0812">Transmembrane</keyword>
<evidence type="ECO:0000256" key="11">
    <source>
        <dbReference type="ARBA" id="ARBA00023004"/>
    </source>
</evidence>
<keyword evidence="5" id="KW-1003">Cell membrane</keyword>
<keyword evidence="6" id="KW-0349">Heme</keyword>
<keyword evidence="11" id="KW-0408">Iron</keyword>
<evidence type="ECO:0000256" key="7">
    <source>
        <dbReference type="ARBA" id="ARBA00022692"/>
    </source>
</evidence>
<comment type="cofactor">
    <cofactor evidence="1">
        <name>heme</name>
        <dbReference type="ChEBI" id="CHEBI:30413"/>
    </cofactor>
</comment>
<dbReference type="GO" id="GO:0009061">
    <property type="term" value="P:anaerobic respiration"/>
    <property type="evidence" value="ECO:0007669"/>
    <property type="project" value="TreeGrafter"/>
</dbReference>
<keyword evidence="9" id="KW-0249">Electron transport</keyword>
<gene>
    <name evidence="15" type="ORF">BAU06_18510</name>
    <name evidence="16" type="ORF">BAU08_18750</name>
</gene>
<dbReference type="InterPro" id="IPR016174">
    <property type="entry name" value="Di-haem_cyt_TM"/>
</dbReference>
<dbReference type="PANTHER" id="PTHR30074:SF5">
    <property type="entry name" value="FORMATE DEHYDROGENASE, NITRATE-INDUCIBLE, CYTOCHROME B556(FDN) SUBUNIT"/>
    <property type="match status" value="1"/>
</dbReference>
<feature type="transmembrane region" description="Helical" evidence="13">
    <location>
        <begin position="62"/>
        <end position="83"/>
    </location>
</feature>
<dbReference type="RefSeq" id="WP_066353350.1">
    <property type="nucleotide sequence ID" value="NZ_CBCSFJ010000016.1"/>
</dbReference>
<dbReference type="GO" id="GO:0036397">
    <property type="term" value="F:formate dehydrogenase (quinone) activity"/>
    <property type="evidence" value="ECO:0007669"/>
    <property type="project" value="TreeGrafter"/>
</dbReference>
<dbReference type="GO" id="GO:0015944">
    <property type="term" value="P:formate oxidation"/>
    <property type="evidence" value="ECO:0007669"/>
    <property type="project" value="UniProtKB-ARBA"/>
</dbReference>
<evidence type="ECO:0000256" key="5">
    <source>
        <dbReference type="ARBA" id="ARBA00022475"/>
    </source>
</evidence>
<dbReference type="InterPro" id="IPR006471">
    <property type="entry name" value="Formate_DH_gsu"/>
</dbReference>
<dbReference type="PANTHER" id="PTHR30074">
    <property type="entry name" value="FORMATE DEHYDROGENASE, NITRATE-INDUCIBLE, CYTOCHROME B556 FDN SUBUNIT"/>
    <property type="match status" value="1"/>
</dbReference>
<dbReference type="GO" id="GO:0046872">
    <property type="term" value="F:metal ion binding"/>
    <property type="evidence" value="ECO:0007669"/>
    <property type="project" value="UniProtKB-KW"/>
</dbReference>
<dbReference type="Proteomes" id="UP000092213">
    <property type="component" value="Chromosome"/>
</dbReference>
<accession>A0A193FZQ8</accession>
<keyword evidence="4" id="KW-0813">Transport</keyword>
<dbReference type="GO" id="GO:0005886">
    <property type="term" value="C:plasma membrane"/>
    <property type="evidence" value="ECO:0007669"/>
    <property type="project" value="UniProtKB-SubCell"/>
</dbReference>
<dbReference type="Pfam" id="PF01292">
    <property type="entry name" value="Ni_hydr_CYTB"/>
    <property type="match status" value="1"/>
</dbReference>
<dbReference type="EMBL" id="CP016170">
    <property type="protein sequence ID" value="ANN68018.1"/>
    <property type="molecule type" value="Genomic_DNA"/>
</dbReference>
<evidence type="ECO:0000256" key="12">
    <source>
        <dbReference type="ARBA" id="ARBA00023136"/>
    </source>
</evidence>
<organism evidence="16 18">
    <name type="scientific">Bordetella bronchialis</name>
    <dbReference type="NCBI Taxonomy" id="463025"/>
    <lineage>
        <taxon>Bacteria</taxon>
        <taxon>Pseudomonadati</taxon>
        <taxon>Pseudomonadota</taxon>
        <taxon>Betaproteobacteria</taxon>
        <taxon>Burkholderiales</taxon>
        <taxon>Alcaligenaceae</taxon>
        <taxon>Bordetella</taxon>
    </lineage>
</organism>
<feature type="domain" description="Cytochrome b561 bacterial/Ni-hydrogenase" evidence="14">
    <location>
        <begin position="16"/>
        <end position="191"/>
    </location>
</feature>
<dbReference type="Proteomes" id="UP000091897">
    <property type="component" value="Chromosome"/>
</dbReference>
<dbReference type="GO" id="GO:0008863">
    <property type="term" value="F:formate dehydrogenase (NAD+) activity"/>
    <property type="evidence" value="ECO:0007669"/>
    <property type="project" value="InterPro"/>
</dbReference>
<dbReference type="EMBL" id="CP016171">
    <property type="protein sequence ID" value="ANN73110.1"/>
    <property type="molecule type" value="Genomic_DNA"/>
</dbReference>
<dbReference type="AlphaFoldDB" id="A0A193FZQ8"/>
<dbReference type="InterPro" id="IPR011577">
    <property type="entry name" value="Cyt_b561_bac/Ni-Hgenase"/>
</dbReference>
<dbReference type="FunFam" id="1.20.950.20:FF:000002">
    <property type="entry name" value="Formate dehydrogenase cytochrome b556 subunit"/>
    <property type="match status" value="1"/>
</dbReference>
<evidence type="ECO:0000256" key="3">
    <source>
        <dbReference type="ARBA" id="ARBA00010747"/>
    </source>
</evidence>
<reference evidence="17 18" key="1">
    <citation type="submission" date="2016-06" db="EMBL/GenBank/DDBJ databases">
        <title>Complete genome sequences of Bordetella bronchialis and Bordetella flabilis.</title>
        <authorList>
            <person name="LiPuma J.J."/>
            <person name="Spilker T."/>
        </authorList>
    </citation>
    <scope>NUCLEOTIDE SEQUENCE [LARGE SCALE GENOMIC DNA]</scope>
    <source>
        <strain evidence="16 18">AU17976</strain>
        <strain evidence="15 17">AU3182</strain>
    </source>
</reference>
<evidence type="ECO:0000313" key="15">
    <source>
        <dbReference type="EMBL" id="ANN68018.1"/>
    </source>
</evidence>
<evidence type="ECO:0000256" key="4">
    <source>
        <dbReference type="ARBA" id="ARBA00022448"/>
    </source>
</evidence>
<evidence type="ECO:0000313" key="16">
    <source>
        <dbReference type="EMBL" id="ANN73110.1"/>
    </source>
</evidence>
<name>A0A193FZQ8_9BORD</name>
<feature type="transmembrane region" description="Helical" evidence="13">
    <location>
        <begin position="154"/>
        <end position="183"/>
    </location>
</feature>
<comment type="similarity">
    <text evidence="3">Belongs to the formate dehydrogenase gamma subunit family.</text>
</comment>
<sequence>MKDHESVRDGHRLIERYTPGQRTNHWLIAITFVLLALSGLALFHPAMFWLTNLFGGGPWTRILHPFVGIVMFLCFALFAAHMWRHNKMDARDREWLRRGRDVVNNREDRLPEVGRYNAGQKLLYYVLIACMIGLLLSGIVIWRQYFSFYFPIGVIRAASVVHAICGLVMICAIIVHIYAAIWVKGSFGAMVRGTVTWGWAWKHHRAWFRDIRKEPAGK</sequence>
<evidence type="ECO:0000256" key="2">
    <source>
        <dbReference type="ARBA" id="ARBA00004651"/>
    </source>
</evidence>
<keyword evidence="17" id="KW-1185">Reference proteome</keyword>
<dbReference type="SUPFAM" id="SSF81342">
    <property type="entry name" value="Transmembrane di-heme cytochromes"/>
    <property type="match status" value="1"/>
</dbReference>